<evidence type="ECO:0000313" key="5">
    <source>
        <dbReference type="Proteomes" id="UP000005952"/>
    </source>
</evidence>
<keyword evidence="4" id="KW-0808">Transferase</keyword>
<dbReference type="Proteomes" id="UP000005952">
    <property type="component" value="Chromosome"/>
</dbReference>
<dbReference type="SUPFAM" id="SSF54534">
    <property type="entry name" value="FKBP-like"/>
    <property type="match status" value="1"/>
</dbReference>
<dbReference type="Pfam" id="PF14760">
    <property type="entry name" value="Rnk_N"/>
    <property type="match status" value="1"/>
</dbReference>
<dbReference type="GO" id="GO:0006354">
    <property type="term" value="P:DNA-templated transcription elongation"/>
    <property type="evidence" value="ECO:0007669"/>
    <property type="project" value="TreeGrafter"/>
</dbReference>
<evidence type="ECO:0000259" key="2">
    <source>
        <dbReference type="Pfam" id="PF01272"/>
    </source>
</evidence>
<dbReference type="GO" id="GO:0016301">
    <property type="term" value="F:kinase activity"/>
    <property type="evidence" value="ECO:0007669"/>
    <property type="project" value="UniProtKB-KW"/>
</dbReference>
<dbReference type="Pfam" id="PF01272">
    <property type="entry name" value="GreA_GreB"/>
    <property type="match status" value="1"/>
</dbReference>
<feature type="domain" description="Regulator of nucleoside diphosphate kinase N-terminal" evidence="3">
    <location>
        <begin position="11"/>
        <end position="51"/>
    </location>
</feature>
<dbReference type="Gene3D" id="3.10.50.30">
    <property type="entry name" value="Transcription elongation factor, GreA/GreB, C-terminal domain"/>
    <property type="match status" value="1"/>
</dbReference>
<dbReference type="HOGENOM" id="CLU_120358_0_1_5"/>
<dbReference type="InterPro" id="IPR023459">
    <property type="entry name" value="Tscrpt_elong_fac_GreA/B_fam"/>
</dbReference>
<feature type="region of interest" description="Disordered" evidence="1">
    <location>
        <begin position="145"/>
        <end position="166"/>
    </location>
</feature>
<proteinExistence type="predicted"/>
<dbReference type="InterPro" id="IPR036953">
    <property type="entry name" value="GreA/GreB_C_sf"/>
</dbReference>
<protein>
    <submittedName>
        <fullName evidence="4">Nucleoside diphosphate kinase regulator</fullName>
    </submittedName>
</protein>
<dbReference type="PANTHER" id="PTHR30437:SF5">
    <property type="entry name" value="REGULATOR OF NUCLEOSIDE DIPHOSPHATE KINASE"/>
    <property type="match status" value="1"/>
</dbReference>
<evidence type="ECO:0000256" key="1">
    <source>
        <dbReference type="SAM" id="MobiDB-lite"/>
    </source>
</evidence>
<dbReference type="NCBIfam" id="NF004396">
    <property type="entry name" value="PRK05753.1"/>
    <property type="match status" value="1"/>
</dbReference>
<organism evidence="4 5">
    <name type="scientific">Hyphomicrobium denitrificans 1NES1</name>
    <dbReference type="NCBI Taxonomy" id="670307"/>
    <lineage>
        <taxon>Bacteria</taxon>
        <taxon>Pseudomonadati</taxon>
        <taxon>Pseudomonadota</taxon>
        <taxon>Alphaproteobacteria</taxon>
        <taxon>Hyphomicrobiales</taxon>
        <taxon>Hyphomicrobiaceae</taxon>
        <taxon>Hyphomicrobium</taxon>
    </lineage>
</organism>
<dbReference type="Gene3D" id="1.10.286.20">
    <property type="match status" value="1"/>
</dbReference>
<sequence length="166" mass="18015">MVQLNESVSKPRIVVSDIDFKRLTDLALGAFDRFPDVAQELESEMGRAEIVHAGSVPANVVRMGSIVEFRSDSAQQRRVKLVFPGEADISQDRISVLTPIGVALIGLAAGQSITWTARDGKQHKLTVITVEQPADTPRVLAFADRRNAALKRSTPGDDDTDPPRAA</sequence>
<dbReference type="GO" id="GO:0070063">
    <property type="term" value="F:RNA polymerase binding"/>
    <property type="evidence" value="ECO:0007669"/>
    <property type="project" value="InterPro"/>
</dbReference>
<dbReference type="eggNOG" id="COG0782">
    <property type="taxonomic scope" value="Bacteria"/>
</dbReference>
<keyword evidence="4" id="KW-0418">Kinase</keyword>
<dbReference type="AlphaFoldDB" id="N0BEL4"/>
<dbReference type="EMBL" id="CP005587">
    <property type="protein sequence ID" value="AGK58540.1"/>
    <property type="molecule type" value="Genomic_DNA"/>
</dbReference>
<dbReference type="OrthoDB" id="192847at2"/>
<dbReference type="PANTHER" id="PTHR30437">
    <property type="entry name" value="TRANSCRIPTION ELONGATION FACTOR GREA"/>
    <property type="match status" value="1"/>
</dbReference>
<dbReference type="InterPro" id="IPR029462">
    <property type="entry name" value="Rnk_N"/>
</dbReference>
<keyword evidence="5" id="KW-1185">Reference proteome</keyword>
<accession>N0BEL4</accession>
<gene>
    <name evidence="4" type="ORF">HYPDE_34343</name>
</gene>
<name>N0BEL4_9HYPH</name>
<dbReference type="KEGG" id="hdt:HYPDE_34343"/>
<evidence type="ECO:0000259" key="3">
    <source>
        <dbReference type="Pfam" id="PF14760"/>
    </source>
</evidence>
<evidence type="ECO:0000313" key="4">
    <source>
        <dbReference type="EMBL" id="AGK58540.1"/>
    </source>
</evidence>
<feature type="domain" description="Transcription elongation factor GreA/GreB C-terminal" evidence="2">
    <location>
        <begin position="57"/>
        <end position="132"/>
    </location>
</feature>
<dbReference type="RefSeq" id="WP_015598563.1">
    <property type="nucleotide sequence ID" value="NC_021172.1"/>
</dbReference>
<dbReference type="STRING" id="670307.HYPDE_34343"/>
<reference evidence="4 5" key="1">
    <citation type="journal article" date="2013" name="Genome Announc.">
        <title>Genome sequences for three denitrifying bacterial strains isolated from a uranium- and nitrate-contaminated subsurface environment.</title>
        <authorList>
            <person name="Venkatramanan R."/>
            <person name="Prakash O."/>
            <person name="Woyke T."/>
            <person name="Chain P."/>
            <person name="Goodwin L.A."/>
            <person name="Watson D."/>
            <person name="Brooks S."/>
            <person name="Kostka J.E."/>
            <person name="Green S.J."/>
        </authorList>
    </citation>
    <scope>NUCLEOTIDE SEQUENCE [LARGE SCALE GENOMIC DNA]</scope>
    <source>
        <strain evidence="4 5">1NES1</strain>
    </source>
</reference>
<dbReference type="GO" id="GO:0003677">
    <property type="term" value="F:DNA binding"/>
    <property type="evidence" value="ECO:0007669"/>
    <property type="project" value="InterPro"/>
</dbReference>
<dbReference type="GO" id="GO:0032784">
    <property type="term" value="P:regulation of DNA-templated transcription elongation"/>
    <property type="evidence" value="ECO:0007669"/>
    <property type="project" value="InterPro"/>
</dbReference>
<dbReference type="InterPro" id="IPR001437">
    <property type="entry name" value="Tscrpt_elong_fac_GreA/B_C"/>
</dbReference>